<dbReference type="InParanoid" id="A0A804U6N7"/>
<sequence length="144" mass="16272">MVHMDQPLAPSLSVTSENADLSLIHCVLLLRHQANMTPQRVDEAALMPLGVKSLCIFQCNKQGIPVRAFENLSPNESMNFLEAYCFFIHLFSVGCFVDCAGNSSRFALDSELGKKDSFMRKQNNTPNYQDIICLLVYPFQFNFL</sequence>
<evidence type="ECO:0000313" key="2">
    <source>
        <dbReference type="Proteomes" id="UP000007305"/>
    </source>
</evidence>
<organism evidence="1 2">
    <name type="scientific">Zea mays</name>
    <name type="common">Maize</name>
    <dbReference type="NCBI Taxonomy" id="4577"/>
    <lineage>
        <taxon>Eukaryota</taxon>
        <taxon>Viridiplantae</taxon>
        <taxon>Streptophyta</taxon>
        <taxon>Embryophyta</taxon>
        <taxon>Tracheophyta</taxon>
        <taxon>Spermatophyta</taxon>
        <taxon>Magnoliopsida</taxon>
        <taxon>Liliopsida</taxon>
        <taxon>Poales</taxon>
        <taxon>Poaceae</taxon>
        <taxon>PACMAD clade</taxon>
        <taxon>Panicoideae</taxon>
        <taxon>Andropogonodae</taxon>
        <taxon>Andropogoneae</taxon>
        <taxon>Tripsacinae</taxon>
        <taxon>Zea</taxon>
    </lineage>
</organism>
<dbReference type="Gramene" id="Zm00001eb221350_T001">
    <property type="protein sequence ID" value="Zm00001eb221350_P001"/>
    <property type="gene ID" value="Zm00001eb221350"/>
</dbReference>
<accession>A0A804U6N7</accession>
<proteinExistence type="predicted"/>
<reference evidence="1" key="2">
    <citation type="submission" date="2019-07" db="EMBL/GenBank/DDBJ databases">
        <authorList>
            <person name="Seetharam A."/>
            <person name="Woodhouse M."/>
            <person name="Cannon E."/>
        </authorList>
    </citation>
    <scope>NUCLEOTIDE SEQUENCE [LARGE SCALE GENOMIC DNA]</scope>
    <source>
        <strain evidence="1">cv. B73</strain>
    </source>
</reference>
<protein>
    <submittedName>
        <fullName evidence="1">Uncharacterized protein</fullName>
    </submittedName>
</protein>
<reference evidence="2" key="1">
    <citation type="journal article" date="2009" name="Science">
        <title>The B73 maize genome: complexity, diversity, and dynamics.</title>
        <authorList>
            <person name="Schnable P.S."/>
            <person name="Ware D."/>
            <person name="Fulton R.S."/>
            <person name="Stein J.C."/>
            <person name="Wei F."/>
            <person name="Pasternak S."/>
            <person name="Liang C."/>
            <person name="Zhang J."/>
            <person name="Fulton L."/>
            <person name="Graves T.A."/>
            <person name="Minx P."/>
            <person name="Reily A.D."/>
            <person name="Courtney L."/>
            <person name="Kruchowski S.S."/>
            <person name="Tomlinson C."/>
            <person name="Strong C."/>
            <person name="Delehaunty K."/>
            <person name="Fronick C."/>
            <person name="Courtney B."/>
            <person name="Rock S.M."/>
            <person name="Belter E."/>
            <person name="Du F."/>
            <person name="Kim K."/>
            <person name="Abbott R.M."/>
            <person name="Cotton M."/>
            <person name="Levy A."/>
            <person name="Marchetto P."/>
            <person name="Ochoa K."/>
            <person name="Jackson S.M."/>
            <person name="Gillam B."/>
            <person name="Chen W."/>
            <person name="Yan L."/>
            <person name="Higginbotham J."/>
            <person name="Cardenas M."/>
            <person name="Waligorski J."/>
            <person name="Applebaum E."/>
            <person name="Phelps L."/>
            <person name="Falcone J."/>
            <person name="Kanchi K."/>
            <person name="Thane T."/>
            <person name="Scimone A."/>
            <person name="Thane N."/>
            <person name="Henke J."/>
            <person name="Wang T."/>
            <person name="Ruppert J."/>
            <person name="Shah N."/>
            <person name="Rotter K."/>
            <person name="Hodges J."/>
            <person name="Ingenthron E."/>
            <person name="Cordes M."/>
            <person name="Kohlberg S."/>
            <person name="Sgro J."/>
            <person name="Delgado B."/>
            <person name="Mead K."/>
            <person name="Chinwalla A."/>
            <person name="Leonard S."/>
            <person name="Crouse K."/>
            <person name="Collura K."/>
            <person name="Kudrna D."/>
            <person name="Currie J."/>
            <person name="He R."/>
            <person name="Angelova A."/>
            <person name="Rajasekar S."/>
            <person name="Mueller T."/>
            <person name="Lomeli R."/>
            <person name="Scara G."/>
            <person name="Ko A."/>
            <person name="Delaney K."/>
            <person name="Wissotski M."/>
            <person name="Lopez G."/>
            <person name="Campos D."/>
            <person name="Braidotti M."/>
            <person name="Ashley E."/>
            <person name="Golser W."/>
            <person name="Kim H."/>
            <person name="Lee S."/>
            <person name="Lin J."/>
            <person name="Dujmic Z."/>
            <person name="Kim W."/>
            <person name="Talag J."/>
            <person name="Zuccolo A."/>
            <person name="Fan C."/>
            <person name="Sebastian A."/>
            <person name="Kramer M."/>
            <person name="Spiegel L."/>
            <person name="Nascimento L."/>
            <person name="Zutavern T."/>
            <person name="Miller B."/>
            <person name="Ambroise C."/>
            <person name="Muller S."/>
            <person name="Spooner W."/>
            <person name="Narechania A."/>
            <person name="Ren L."/>
            <person name="Wei S."/>
            <person name="Kumari S."/>
            <person name="Faga B."/>
            <person name="Levy M.J."/>
            <person name="McMahan L."/>
            <person name="Van Buren P."/>
            <person name="Vaughn M.W."/>
            <person name="Ying K."/>
            <person name="Yeh C.-T."/>
            <person name="Emrich S.J."/>
            <person name="Jia Y."/>
            <person name="Kalyanaraman A."/>
            <person name="Hsia A.-P."/>
            <person name="Barbazuk W.B."/>
            <person name="Baucom R.S."/>
            <person name="Brutnell T.P."/>
            <person name="Carpita N.C."/>
            <person name="Chaparro C."/>
            <person name="Chia J.-M."/>
            <person name="Deragon J.-M."/>
            <person name="Estill J.C."/>
            <person name="Fu Y."/>
            <person name="Jeddeloh J.A."/>
            <person name="Han Y."/>
            <person name="Lee H."/>
            <person name="Li P."/>
            <person name="Lisch D.R."/>
            <person name="Liu S."/>
            <person name="Liu Z."/>
            <person name="Nagel D.H."/>
            <person name="McCann M.C."/>
            <person name="SanMiguel P."/>
            <person name="Myers A.M."/>
            <person name="Nettleton D."/>
            <person name="Nguyen J."/>
            <person name="Penning B.W."/>
            <person name="Ponnala L."/>
            <person name="Schneider K.L."/>
            <person name="Schwartz D.C."/>
            <person name="Sharma A."/>
            <person name="Soderlund C."/>
            <person name="Springer N.M."/>
            <person name="Sun Q."/>
            <person name="Wang H."/>
            <person name="Waterman M."/>
            <person name="Westerman R."/>
            <person name="Wolfgruber T.K."/>
            <person name="Yang L."/>
            <person name="Yu Y."/>
            <person name="Zhang L."/>
            <person name="Zhou S."/>
            <person name="Zhu Q."/>
            <person name="Bennetzen J.L."/>
            <person name="Dawe R.K."/>
            <person name="Jiang J."/>
            <person name="Jiang N."/>
            <person name="Presting G.G."/>
            <person name="Wessler S.R."/>
            <person name="Aluru S."/>
            <person name="Martienssen R.A."/>
            <person name="Clifton S.W."/>
            <person name="McCombie W.R."/>
            <person name="Wing R.A."/>
            <person name="Wilson R.K."/>
        </authorList>
    </citation>
    <scope>NUCLEOTIDE SEQUENCE [LARGE SCALE GENOMIC DNA]</scope>
    <source>
        <strain evidence="2">cv. B73</strain>
    </source>
</reference>
<dbReference type="EnsemblPlants" id="Zm00001eb221350_T001">
    <property type="protein sequence ID" value="Zm00001eb221350_P001"/>
    <property type="gene ID" value="Zm00001eb221350"/>
</dbReference>
<dbReference type="Proteomes" id="UP000007305">
    <property type="component" value="Chromosome 5"/>
</dbReference>
<keyword evidence="2" id="KW-1185">Reference proteome</keyword>
<name>A0A804U6N7_MAIZE</name>
<dbReference type="AlphaFoldDB" id="A0A804U6N7"/>
<evidence type="ECO:0000313" key="1">
    <source>
        <dbReference type="EnsemblPlants" id="Zm00001eb221350_P001"/>
    </source>
</evidence>
<reference evidence="1" key="3">
    <citation type="submission" date="2021-05" db="UniProtKB">
        <authorList>
            <consortium name="EnsemblPlants"/>
        </authorList>
    </citation>
    <scope>IDENTIFICATION</scope>
    <source>
        <strain evidence="1">cv. B73</strain>
    </source>
</reference>